<keyword evidence="3" id="KW-1185">Reference proteome</keyword>
<proteinExistence type="predicted"/>
<organism evidence="3 4">
    <name type="scientific">Dioscorea cayennensis subsp. rotundata</name>
    <name type="common">White Guinea yam</name>
    <name type="synonym">Dioscorea rotundata</name>
    <dbReference type="NCBI Taxonomy" id="55577"/>
    <lineage>
        <taxon>Eukaryota</taxon>
        <taxon>Viridiplantae</taxon>
        <taxon>Streptophyta</taxon>
        <taxon>Embryophyta</taxon>
        <taxon>Tracheophyta</taxon>
        <taxon>Spermatophyta</taxon>
        <taxon>Magnoliopsida</taxon>
        <taxon>Liliopsida</taxon>
        <taxon>Dioscoreales</taxon>
        <taxon>Dioscoreaceae</taxon>
        <taxon>Dioscorea</taxon>
    </lineage>
</organism>
<reference evidence="4" key="1">
    <citation type="submission" date="2025-08" db="UniProtKB">
        <authorList>
            <consortium name="RefSeq"/>
        </authorList>
    </citation>
    <scope>IDENTIFICATION</scope>
</reference>
<dbReference type="PANTHER" id="PTHR35317:SF35">
    <property type="entry name" value="DUF4219 DOMAIN-CONTAINING PROTEIN"/>
    <property type="match status" value="1"/>
</dbReference>
<evidence type="ECO:0000313" key="4">
    <source>
        <dbReference type="RefSeq" id="XP_039120778.1"/>
    </source>
</evidence>
<accession>A0AB40B121</accession>
<sequence length="229" mass="26552">MANQGSDCPLIPAFFNHWCVKMKTIFRSLDLWEYVEDGYDEPPSTTNLRNQELKAFKEHRRKNAKAISYIQQGLSPNIFLRIIGATQAKEVWEILQKEFQRNVKVKNATLQTLRREFQNLKMNEAENVQDYYTKIVKIVNEMKTFGEEIKDNQIIENILVSLSPKFDSMVSIIEDIKHISSMKIQELIGSLMTHEKSFESAFQSKLNITPKNDEGGESSRGGRYVRGRL</sequence>
<dbReference type="RefSeq" id="XP_039120778.1">
    <property type="nucleotide sequence ID" value="XM_039264844.1"/>
</dbReference>
<keyword evidence="1" id="KW-0175">Coiled coil</keyword>
<feature type="coiled-coil region" evidence="1">
    <location>
        <begin position="96"/>
        <end position="123"/>
    </location>
</feature>
<protein>
    <submittedName>
        <fullName evidence="4">Uncharacterized protein LOC120257365</fullName>
    </submittedName>
</protein>
<dbReference type="PANTHER" id="PTHR35317">
    <property type="entry name" value="OS04G0629600 PROTEIN"/>
    <property type="match status" value="1"/>
</dbReference>
<name>A0AB40B121_DIOCR</name>
<dbReference type="Proteomes" id="UP001515500">
    <property type="component" value="Unplaced"/>
</dbReference>
<dbReference type="GeneID" id="120257365"/>
<evidence type="ECO:0000313" key="3">
    <source>
        <dbReference type="Proteomes" id="UP001515500"/>
    </source>
</evidence>
<evidence type="ECO:0000256" key="1">
    <source>
        <dbReference type="SAM" id="Coils"/>
    </source>
</evidence>
<dbReference type="Pfam" id="PF14223">
    <property type="entry name" value="Retrotran_gag_2"/>
    <property type="match status" value="1"/>
</dbReference>
<gene>
    <name evidence="4" type="primary">LOC120257365</name>
</gene>
<evidence type="ECO:0000256" key="2">
    <source>
        <dbReference type="SAM" id="MobiDB-lite"/>
    </source>
</evidence>
<dbReference type="AlphaFoldDB" id="A0AB40B121"/>
<feature type="region of interest" description="Disordered" evidence="2">
    <location>
        <begin position="209"/>
        <end position="229"/>
    </location>
</feature>